<organism evidence="1 2">
    <name type="scientific">Willisornis vidua</name>
    <name type="common">Xingu scale-backed antbird</name>
    <dbReference type="NCBI Taxonomy" id="1566151"/>
    <lineage>
        <taxon>Eukaryota</taxon>
        <taxon>Metazoa</taxon>
        <taxon>Chordata</taxon>
        <taxon>Craniata</taxon>
        <taxon>Vertebrata</taxon>
        <taxon>Euteleostomi</taxon>
        <taxon>Archelosauria</taxon>
        <taxon>Archosauria</taxon>
        <taxon>Dinosauria</taxon>
        <taxon>Saurischia</taxon>
        <taxon>Theropoda</taxon>
        <taxon>Coelurosauria</taxon>
        <taxon>Aves</taxon>
        <taxon>Neognathae</taxon>
        <taxon>Neoaves</taxon>
        <taxon>Telluraves</taxon>
        <taxon>Australaves</taxon>
        <taxon>Passeriformes</taxon>
        <taxon>Thamnophilidae</taxon>
        <taxon>Willisornis</taxon>
    </lineage>
</organism>
<evidence type="ECO:0000313" key="1">
    <source>
        <dbReference type="EMBL" id="KAJ7413229.1"/>
    </source>
</evidence>
<reference evidence="1" key="1">
    <citation type="submission" date="2019-10" db="EMBL/GenBank/DDBJ databases">
        <authorList>
            <person name="Soares A.E.R."/>
            <person name="Aleixo A."/>
            <person name="Schneider P."/>
            <person name="Miyaki C.Y."/>
            <person name="Schneider M.P."/>
            <person name="Mello C."/>
            <person name="Vasconcelos A.T.R."/>
        </authorList>
    </citation>
    <scope>NUCLEOTIDE SEQUENCE</scope>
    <source>
        <tissue evidence="1">Muscle</tissue>
    </source>
</reference>
<accession>A0ABQ9D108</accession>
<proteinExistence type="predicted"/>
<protein>
    <submittedName>
        <fullName evidence="1">Uncharacterized protein</fullName>
    </submittedName>
</protein>
<gene>
    <name evidence="1" type="ORF">WISP_91467</name>
</gene>
<dbReference type="EMBL" id="WHWB01034150">
    <property type="protein sequence ID" value="KAJ7413229.1"/>
    <property type="molecule type" value="Genomic_DNA"/>
</dbReference>
<keyword evidence="2" id="KW-1185">Reference proteome</keyword>
<comment type="caution">
    <text evidence="1">The sequence shown here is derived from an EMBL/GenBank/DDBJ whole genome shotgun (WGS) entry which is preliminary data.</text>
</comment>
<name>A0ABQ9D108_9PASS</name>
<dbReference type="Proteomes" id="UP001145742">
    <property type="component" value="Unassembled WGS sequence"/>
</dbReference>
<evidence type="ECO:0000313" key="2">
    <source>
        <dbReference type="Proteomes" id="UP001145742"/>
    </source>
</evidence>
<sequence length="108" mass="11773">MSATSLCLSSHQLHSGDVGQVTCMSLLGCLLCRICSSPASCMEQLEVIQHGAAMEKVPSHPNPFLIKELKAKVPHQSPTHSGVAEDANYLFGEKQDLERRLGEKAERK</sequence>